<name>A0ABZ2UVL9_9CYAN</name>
<accession>A0ABZ2UVL9</accession>
<dbReference type="Pfam" id="PF00990">
    <property type="entry name" value="GGDEF"/>
    <property type="match status" value="1"/>
</dbReference>
<dbReference type="Gene3D" id="3.20.20.450">
    <property type="entry name" value="EAL domain"/>
    <property type="match status" value="1"/>
</dbReference>
<dbReference type="PROSITE" id="PS50883">
    <property type="entry name" value="EAL"/>
    <property type="match status" value="1"/>
</dbReference>
<evidence type="ECO:0000256" key="1">
    <source>
        <dbReference type="PROSITE-ProRule" id="PRU00169"/>
    </source>
</evidence>
<dbReference type="PANTHER" id="PTHR33121">
    <property type="entry name" value="CYCLIC DI-GMP PHOSPHODIESTERASE PDEF"/>
    <property type="match status" value="1"/>
</dbReference>
<protein>
    <submittedName>
        <fullName evidence="5">GGDEF domain-containing response regulator</fullName>
    </submittedName>
</protein>
<dbReference type="SUPFAM" id="SSF55073">
    <property type="entry name" value="Nucleotide cyclase"/>
    <property type="match status" value="1"/>
</dbReference>
<dbReference type="RefSeq" id="WP_353931924.1">
    <property type="nucleotide sequence ID" value="NZ_CP150886.1"/>
</dbReference>
<evidence type="ECO:0000259" key="3">
    <source>
        <dbReference type="PROSITE" id="PS50883"/>
    </source>
</evidence>
<dbReference type="Pfam" id="PF00072">
    <property type="entry name" value="Response_reg"/>
    <property type="match status" value="1"/>
</dbReference>
<dbReference type="Pfam" id="PF00563">
    <property type="entry name" value="EAL"/>
    <property type="match status" value="1"/>
</dbReference>
<feature type="modified residue" description="4-aspartylphosphate" evidence="1">
    <location>
        <position position="57"/>
    </location>
</feature>
<dbReference type="InterPro" id="IPR001789">
    <property type="entry name" value="Sig_transdc_resp-reg_receiver"/>
</dbReference>
<dbReference type="CDD" id="cd01948">
    <property type="entry name" value="EAL"/>
    <property type="match status" value="1"/>
</dbReference>
<dbReference type="EMBL" id="CP150886">
    <property type="protein sequence ID" value="WZB89019.1"/>
    <property type="molecule type" value="Genomic_DNA"/>
</dbReference>
<dbReference type="Proteomes" id="UP001483337">
    <property type="component" value="Chromosome"/>
</dbReference>
<organism evidence="5 6">
    <name type="scientific">Okeanomitos corallinicola TIOX110</name>
    <dbReference type="NCBI Taxonomy" id="3133117"/>
    <lineage>
        <taxon>Bacteria</taxon>
        <taxon>Bacillati</taxon>
        <taxon>Cyanobacteriota</taxon>
        <taxon>Cyanophyceae</taxon>
        <taxon>Nostocales</taxon>
        <taxon>Aphanizomenonaceae</taxon>
        <taxon>Okeanomitos</taxon>
    </lineage>
</organism>
<dbReference type="CDD" id="cd01949">
    <property type="entry name" value="GGDEF"/>
    <property type="match status" value="1"/>
</dbReference>
<dbReference type="Gene3D" id="3.30.70.270">
    <property type="match status" value="1"/>
</dbReference>
<dbReference type="SMART" id="SM00052">
    <property type="entry name" value="EAL"/>
    <property type="match status" value="1"/>
</dbReference>
<proteinExistence type="predicted"/>
<feature type="domain" description="GGDEF" evidence="4">
    <location>
        <begin position="167"/>
        <end position="300"/>
    </location>
</feature>
<dbReference type="InterPro" id="IPR043128">
    <property type="entry name" value="Rev_trsase/Diguanyl_cyclase"/>
</dbReference>
<dbReference type="InterPro" id="IPR011006">
    <property type="entry name" value="CheY-like_superfamily"/>
</dbReference>
<evidence type="ECO:0000313" key="6">
    <source>
        <dbReference type="Proteomes" id="UP001483337"/>
    </source>
</evidence>
<dbReference type="InterPro" id="IPR035919">
    <property type="entry name" value="EAL_sf"/>
</dbReference>
<gene>
    <name evidence="5" type="ORF">WJM97_04890</name>
</gene>
<dbReference type="PANTHER" id="PTHR33121:SF70">
    <property type="entry name" value="SIGNALING PROTEIN YKOW"/>
    <property type="match status" value="1"/>
</dbReference>
<dbReference type="CDD" id="cd00156">
    <property type="entry name" value="REC"/>
    <property type="match status" value="1"/>
</dbReference>
<dbReference type="SUPFAM" id="SSF52172">
    <property type="entry name" value="CheY-like"/>
    <property type="match status" value="1"/>
</dbReference>
<dbReference type="SUPFAM" id="SSF141868">
    <property type="entry name" value="EAL domain-like"/>
    <property type="match status" value="1"/>
</dbReference>
<keyword evidence="6" id="KW-1185">Reference proteome</keyword>
<keyword evidence="1" id="KW-0597">Phosphoprotein</keyword>
<feature type="domain" description="Response regulatory" evidence="2">
    <location>
        <begin position="6"/>
        <end position="122"/>
    </location>
</feature>
<dbReference type="InterPro" id="IPR000160">
    <property type="entry name" value="GGDEF_dom"/>
</dbReference>
<dbReference type="SMART" id="SM00267">
    <property type="entry name" value="GGDEF"/>
    <property type="match status" value="1"/>
</dbReference>
<reference evidence="5 6" key="1">
    <citation type="submission" date="2024-04" db="EMBL/GenBank/DDBJ databases">
        <title>Okeanomitos corallinicola gen. &amp; sp. nov. (Nostocales, Cyanobacteria), a new toxic marine heterocyst-forming cyanobacterium from a coral reef.</title>
        <authorList>
            <person name="Li H."/>
            <person name="Li R."/>
            <person name="Kang J."/>
            <person name="Hii K.S."/>
            <person name="Mohamed H.F."/>
            <person name="Xu X."/>
            <person name="Luo Z."/>
        </authorList>
    </citation>
    <scope>NUCLEOTIDE SEQUENCE [LARGE SCALE GENOMIC DNA]</scope>
    <source>
        <strain evidence="5 6">TIOX110</strain>
    </source>
</reference>
<dbReference type="Gene3D" id="3.40.50.2300">
    <property type="match status" value="1"/>
</dbReference>
<evidence type="ECO:0000259" key="2">
    <source>
        <dbReference type="PROSITE" id="PS50110"/>
    </source>
</evidence>
<dbReference type="NCBIfam" id="TIGR00254">
    <property type="entry name" value="GGDEF"/>
    <property type="match status" value="1"/>
</dbReference>
<dbReference type="PROSITE" id="PS50887">
    <property type="entry name" value="GGDEF"/>
    <property type="match status" value="1"/>
</dbReference>
<dbReference type="SMART" id="SM00448">
    <property type="entry name" value="REC"/>
    <property type="match status" value="1"/>
</dbReference>
<dbReference type="InterPro" id="IPR029787">
    <property type="entry name" value="Nucleotide_cyclase"/>
</dbReference>
<sequence length="585" mass="66304">MNYQLKILIVEDNPDDAELIVLELEQANYQVFYQQVDTGEAMANAMESQAWDVIISDYSMPSFSAFAALDLFKQLNLDIPFIVVSGSIGEETAAQLMRNGAHDYLLKHNLTRLAPAIDRELREAKIRCERKQALEKVEFLAFYDELTKLPNRHAFLETLQQYVDHGDNFAVVFIEIDQYRQIKYGFGHIKSEQLIINIATRLKDNLQPGDFLARIGKDEFALIFTNCDAVNNVEKIATELHCLIDPPFDLQGFIIYASITIGIVDSSIGFRESAEFLRAAEIANHNAKKQGLQNIGVLYNQQMQTQALKRLQTESELRQAISNHEVKLFYQPIVELSNFKLAGFEALIRWQHPQKGWISPDEFIPLAEETGLIIPLGEFILETAYNQIKIWQDQLSDYLPLSLSVNMSCVQLEEIAIVPQIINKYQSLGLDGVTLKLEITESSLMNNTPKIIQCLQQFRVAGIQISIDDFGTGYSSLSYLKNLPIDVLKIDRAFVSRIEERKDFGIMQAIIALAQTLDLDVVSEGIETTAQMELLRSLGCKYGQGYLFSPAIPADKIQNWLKKINRENIDYKSLVANSLGAKHFT</sequence>
<feature type="domain" description="EAL" evidence="3">
    <location>
        <begin position="310"/>
        <end position="565"/>
    </location>
</feature>
<dbReference type="PROSITE" id="PS50110">
    <property type="entry name" value="RESPONSE_REGULATORY"/>
    <property type="match status" value="1"/>
</dbReference>
<dbReference type="InterPro" id="IPR001633">
    <property type="entry name" value="EAL_dom"/>
</dbReference>
<evidence type="ECO:0000313" key="5">
    <source>
        <dbReference type="EMBL" id="WZB89019.1"/>
    </source>
</evidence>
<dbReference type="InterPro" id="IPR050706">
    <property type="entry name" value="Cyclic-di-GMP_PDE-like"/>
</dbReference>
<evidence type="ECO:0000259" key="4">
    <source>
        <dbReference type="PROSITE" id="PS50887"/>
    </source>
</evidence>